<organism evidence="2 3">
    <name type="scientific">Fistulifera solaris</name>
    <name type="common">Oleaginous diatom</name>
    <dbReference type="NCBI Taxonomy" id="1519565"/>
    <lineage>
        <taxon>Eukaryota</taxon>
        <taxon>Sar</taxon>
        <taxon>Stramenopiles</taxon>
        <taxon>Ochrophyta</taxon>
        <taxon>Bacillariophyta</taxon>
        <taxon>Bacillariophyceae</taxon>
        <taxon>Bacillariophycidae</taxon>
        <taxon>Naviculales</taxon>
        <taxon>Naviculaceae</taxon>
        <taxon>Fistulifera</taxon>
    </lineage>
</organism>
<name>A0A1Z5K8G5_FISSO</name>
<dbReference type="OrthoDB" id="57040at2759"/>
<dbReference type="InParanoid" id="A0A1Z5K8G5"/>
<dbReference type="InterPro" id="IPR001810">
    <property type="entry name" value="F-box_dom"/>
</dbReference>
<proteinExistence type="predicted"/>
<protein>
    <recommendedName>
        <fullName evidence="1">F-box domain-containing protein</fullName>
    </recommendedName>
</protein>
<sequence>MQQSKEDLALSSANGTTLLSLDDDALMAVLLRTRASDHPSLRLSCKRIRDIIDSFQFRKERSVQGSAEVNVELLSPFEQYKKTSSFREDPPSEDDDYFRDHYDELGFIYEYEDYYFETFCFRVFVDGRPLHKLKTDDFQLQVRILPLQSPFWSACDCYSQELCDLGTSLFTNSGEPKVESLKGLIDPDFGPYYLLYIQEFMLPYEYRSLESTVGPNLIKSMLWTFGGWYSIALYIPYKDTQFTMEEADARRYREKFTFRDEDERTDEEIQAEEEQQKRHEVLREQDMRQFFKAGFHQVNDRSIIETSEYSYVFTTPKDAEKPILSVEDALNKPIARKTPTKPEATGLARELQLFVKKKAIEWNGMVEELKRLRDPSWGF</sequence>
<dbReference type="EMBL" id="BDSP01000184">
    <property type="protein sequence ID" value="GAX22445.1"/>
    <property type="molecule type" value="Genomic_DNA"/>
</dbReference>
<evidence type="ECO:0000313" key="3">
    <source>
        <dbReference type="Proteomes" id="UP000198406"/>
    </source>
</evidence>
<evidence type="ECO:0000313" key="2">
    <source>
        <dbReference type="EMBL" id="GAX22445.1"/>
    </source>
</evidence>
<comment type="caution">
    <text evidence="2">The sequence shown here is derived from an EMBL/GenBank/DDBJ whole genome shotgun (WGS) entry which is preliminary data.</text>
</comment>
<reference evidence="2 3" key="1">
    <citation type="journal article" date="2015" name="Plant Cell">
        <title>Oil accumulation by the oleaginous diatom Fistulifera solaris as revealed by the genome and transcriptome.</title>
        <authorList>
            <person name="Tanaka T."/>
            <person name="Maeda Y."/>
            <person name="Veluchamy A."/>
            <person name="Tanaka M."/>
            <person name="Abida H."/>
            <person name="Marechal E."/>
            <person name="Bowler C."/>
            <person name="Muto M."/>
            <person name="Sunaga Y."/>
            <person name="Tanaka M."/>
            <person name="Yoshino T."/>
            <person name="Taniguchi T."/>
            <person name="Fukuda Y."/>
            <person name="Nemoto M."/>
            <person name="Matsumoto M."/>
            <person name="Wong P.S."/>
            <person name="Aburatani S."/>
            <person name="Fujibuchi W."/>
        </authorList>
    </citation>
    <scope>NUCLEOTIDE SEQUENCE [LARGE SCALE GENOMIC DNA]</scope>
    <source>
        <strain evidence="2 3">JPCC DA0580</strain>
    </source>
</reference>
<dbReference type="AlphaFoldDB" id="A0A1Z5K8G5"/>
<accession>A0A1Z5K8G5</accession>
<feature type="domain" description="F-box" evidence="1">
    <location>
        <begin position="18"/>
        <end position="59"/>
    </location>
</feature>
<keyword evidence="3" id="KW-1185">Reference proteome</keyword>
<dbReference type="Proteomes" id="UP000198406">
    <property type="component" value="Unassembled WGS sequence"/>
</dbReference>
<evidence type="ECO:0000259" key="1">
    <source>
        <dbReference type="Pfam" id="PF00646"/>
    </source>
</evidence>
<dbReference type="Pfam" id="PF00646">
    <property type="entry name" value="F-box"/>
    <property type="match status" value="1"/>
</dbReference>
<gene>
    <name evidence="2" type="ORF">FisN_14Hu059</name>
</gene>